<dbReference type="Proteomes" id="UP001148629">
    <property type="component" value="Unassembled WGS sequence"/>
</dbReference>
<sequence length="1046" mass="115264">MRPAQAALRLHPEDPSYPSGFSSSHSRYAVLDFSSPSEPLGEEGSNTESSNSPGSCLTIWADEDAAVTAPQILASSLESPPVRGACGLKLGDDELEAVRYFRDSFAPLYITKNPDYSVFNILIHLAMHDSLVMHMVVAIGSRGIDFRRISRRRACSLLEQDGSHHSKYRSLGIRHYSDALRKMYSTVGDCAEAGTTDLDSLTSALVLMIMYEQVHGDAGCKGLSSHLTGTSLILKHHYGEVLRRVPLASLAADSIHRPSTLMRTAKAGTGRHLSQYSARLLTRISGMDASAASFGLGGQVTGTLYKMMTGESNERSGPRLGPMESLAWLESYSGPLYRTIWGDQYPADEIVDDLENRIVFDLLGACGQLRYLTSELTTVLFHAGGAAASQAVDNVEAAIRQTGRRYMDLLESASRLTIDTDNSHRLIQNMRWVVPIYYTEIIEFLRLTRGRQPVPSMQQEHQKTLQEIMALAVQAHKHGGDVAMLRIARPLFIVALESNDELHLTWLLERFQGLGQFGEHFIRARDFLERTIGHQLQDPSSTCTHQAAMTQHCAVKDISDAKAPADDDAGHELESLADGAILGRDLTPEEDQMILRKVDRWLLPVMASAYVFQFLDKTALSYSAILGLQQDLHLVGKDYSWSSAIYYFGYMIATYPVAGVLLVRLPVAKVLSASMVIWGGVLMLTAACRNSGGLLAARFFLGVAETAMAPGLSMIIAMWYKRSEQPLRQGAWFLGNTCAGLLGGLISYGLGHIDSISPWKAIFLVFGGVTIAFSVVIFLLLPDTPLNARFLSTEERALAIARVEGNMTGIKNNTWKRYQVVEALCDPNGWFLVLAYLASTIPNNGLITFSTIIINGFGFSVLKTLLLNMMTFAFQLVFVLISAIGSSRLPNSRLYFMIFNLLVSIAGAVMVRELDNDHKWARVMGGALAIAFTANFPMTMAMMSSNFGGFTKKTTVSAMIFIAYCVSNIVGPNLFFPREAPGYKSGFLAIMICFAIAIVLCIMQRIYLVRVNKKRDLAGDELDVPSEALNLMDKTDKEIPQFRYVY</sequence>
<evidence type="ECO:0000313" key="1">
    <source>
        <dbReference type="EMBL" id="KAJ3539963.1"/>
    </source>
</evidence>
<proteinExistence type="predicted"/>
<organism evidence="1 2">
    <name type="scientific">Fusarium decemcellulare</name>
    <dbReference type="NCBI Taxonomy" id="57161"/>
    <lineage>
        <taxon>Eukaryota</taxon>
        <taxon>Fungi</taxon>
        <taxon>Dikarya</taxon>
        <taxon>Ascomycota</taxon>
        <taxon>Pezizomycotina</taxon>
        <taxon>Sordariomycetes</taxon>
        <taxon>Hypocreomycetidae</taxon>
        <taxon>Hypocreales</taxon>
        <taxon>Nectriaceae</taxon>
        <taxon>Fusarium</taxon>
        <taxon>Fusarium decemcellulare species complex</taxon>
    </lineage>
</organism>
<dbReference type="EMBL" id="JANRMS010000432">
    <property type="protein sequence ID" value="KAJ3539963.1"/>
    <property type="molecule type" value="Genomic_DNA"/>
</dbReference>
<keyword evidence="2" id="KW-1185">Reference proteome</keyword>
<accession>A0ACC1SHX7</accession>
<gene>
    <name evidence="1" type="ORF">NM208_g5271</name>
</gene>
<name>A0ACC1SHX7_9HYPO</name>
<evidence type="ECO:0000313" key="2">
    <source>
        <dbReference type="Proteomes" id="UP001148629"/>
    </source>
</evidence>
<protein>
    <submittedName>
        <fullName evidence="1">Uncharacterized protein</fullName>
    </submittedName>
</protein>
<reference evidence="1" key="1">
    <citation type="submission" date="2022-08" db="EMBL/GenBank/DDBJ databases">
        <title>Genome Sequence of Fusarium decemcellulare.</title>
        <authorList>
            <person name="Buettner E."/>
        </authorList>
    </citation>
    <scope>NUCLEOTIDE SEQUENCE</scope>
    <source>
        <strain evidence="1">Babe19</strain>
    </source>
</reference>
<comment type="caution">
    <text evidence="1">The sequence shown here is derived from an EMBL/GenBank/DDBJ whole genome shotgun (WGS) entry which is preliminary data.</text>
</comment>